<dbReference type="SUPFAM" id="SSF82171">
    <property type="entry name" value="DPP6 N-terminal domain-like"/>
    <property type="match status" value="1"/>
</dbReference>
<comment type="subcellular location">
    <subcellularLocation>
        <location evidence="2">Cytoplasm</location>
    </subcellularLocation>
</comment>
<evidence type="ECO:0000256" key="1">
    <source>
        <dbReference type="ARBA" id="ARBA00000721"/>
    </source>
</evidence>
<dbReference type="GO" id="GO:0005737">
    <property type="term" value="C:cytoplasm"/>
    <property type="evidence" value="ECO:0007669"/>
    <property type="project" value="UniProtKB-SubCell"/>
</dbReference>
<sequence length="772" mass="88030">MAAEPTKANEIDKILDLYKCMSLNPYVVSARIISIARNGISVQTVWAQRNLERNEQQKFTQDLSLDAELQLLVESFPIDVSTQLLTTSSENEKFKAILRQVTVDGKPKQYIEVWDRQHRIRNYDLSAYDVHGDIYSDNIFSSFHFSPDNTKLMYVAEKKLPKVEPFYTTKPKKQTPASENEPEPIRGQEYAFKPHWGEQLEGRHRSVVIILNLQNDTFSEVTQVPDEYFPAETIWSAKGDCIVGVAYKRYPRYLGRLNCSNRESYLFVVKNNEFRLLTTAGKACKTPQFSPDGRYLIWLERETGKQHHNVQRLMKIQWGFNETPDILVDVVKTSIEIADKKKFFGFYGHNIPKRCWSRDSKYLFLSTQQRSNIKSYVVSLETKIIAEIENPDGSSLNILDVRRNRIVFTRTSNILPPQLVVGKFDPTKPKIGAIKLVNLTKPLLIPSKERLIYEHIEFEYKTDEPVRDFNFTYFGYKSTKKHSMPLLVVPHGGPHDSFCNQFNMDLAIFALLGFAIIQINYRGSSGMGRDNIEFLTGNIGETDVLDCMTALKLALAKYPHIDPAKVALYGACHGAFLCAHLSGQNPDLFRAVVMKTPIIDIPSMYTNTDIPDWCPANTGCKFLERLPPAALNTNYSEITLHMFDRSPIQFADKVKAPTLIAVGTKDLRCHSSQGRLWYGRLTANQVPAKLYVYGDNQTLSKEEIEIDFVINASLWLIKHVTNVVPQITIQPTIVAEEVKLPVEEPPAKAAKEEVKVKEEEKKEETVEQPAEA</sequence>
<accession>A0ABD2XDC1</accession>
<dbReference type="InterPro" id="IPR029058">
    <property type="entry name" value="AB_hydrolase_fold"/>
</dbReference>
<dbReference type="Gene3D" id="3.40.50.1820">
    <property type="entry name" value="alpha/beta hydrolase"/>
    <property type="match status" value="1"/>
</dbReference>
<dbReference type="AlphaFoldDB" id="A0ABD2XDC1"/>
<evidence type="ECO:0000256" key="7">
    <source>
        <dbReference type="ARBA" id="ARBA00022490"/>
    </source>
</evidence>
<comment type="subunit">
    <text evidence="4">Homotetramer.</text>
</comment>
<keyword evidence="13" id="KW-1185">Reference proteome</keyword>
<dbReference type="InterPro" id="IPR011042">
    <property type="entry name" value="6-blade_b-propeller_TolB-like"/>
</dbReference>
<dbReference type="PANTHER" id="PTHR42776:SF4">
    <property type="entry name" value="ACYLAMINO-ACID-RELEASING ENZYME"/>
    <property type="match status" value="1"/>
</dbReference>
<proteinExistence type="inferred from homology"/>
<evidence type="ECO:0000259" key="11">
    <source>
        <dbReference type="Pfam" id="PF19283"/>
    </source>
</evidence>
<dbReference type="GO" id="GO:0008242">
    <property type="term" value="F:omega peptidase activity"/>
    <property type="evidence" value="ECO:0007669"/>
    <property type="project" value="UniProtKB-EC"/>
</dbReference>
<dbReference type="InterPro" id="IPR001375">
    <property type="entry name" value="Peptidase_S9_cat"/>
</dbReference>
<evidence type="ECO:0000313" key="12">
    <source>
        <dbReference type="EMBL" id="KAL3403201.1"/>
    </source>
</evidence>
<reference evidence="12 13" key="1">
    <citation type="journal article" date="2024" name="bioRxiv">
        <title>A reference genome for Trichogramma kaykai: A tiny desert-dwelling parasitoid wasp with competing sex-ratio distorters.</title>
        <authorList>
            <person name="Culotta J."/>
            <person name="Lindsey A.R."/>
        </authorList>
    </citation>
    <scope>NUCLEOTIDE SEQUENCE [LARGE SCALE GENOMIC DNA]</scope>
    <source>
        <strain evidence="12 13">KSX58</strain>
    </source>
</reference>
<evidence type="ECO:0000256" key="6">
    <source>
        <dbReference type="ARBA" id="ARBA00018421"/>
    </source>
</evidence>
<dbReference type="SUPFAM" id="SSF53474">
    <property type="entry name" value="alpha/beta-Hydrolases"/>
    <property type="match status" value="1"/>
</dbReference>
<dbReference type="Gene3D" id="2.120.10.30">
    <property type="entry name" value="TolB, C-terminal domain"/>
    <property type="match status" value="1"/>
</dbReference>
<evidence type="ECO:0000256" key="8">
    <source>
        <dbReference type="ARBA" id="ARBA00022801"/>
    </source>
</evidence>
<dbReference type="Pfam" id="PF19283">
    <property type="entry name" value="APEH_N"/>
    <property type="match status" value="1"/>
</dbReference>
<evidence type="ECO:0000256" key="9">
    <source>
        <dbReference type="SAM" id="MobiDB-lite"/>
    </source>
</evidence>
<dbReference type="Proteomes" id="UP001627154">
    <property type="component" value="Unassembled WGS sequence"/>
</dbReference>
<comment type="catalytic activity">
    <reaction evidence="1">
        <text>Cleavage of an N-acetyl or N-formyl amino acid from the N-terminus of a polypeptide.</text>
        <dbReference type="EC" id="3.4.19.1"/>
    </reaction>
</comment>
<dbReference type="InterPro" id="IPR045550">
    <property type="entry name" value="AARE_N"/>
</dbReference>
<dbReference type="PANTHER" id="PTHR42776">
    <property type="entry name" value="SERINE PEPTIDASE S9 FAMILY MEMBER"/>
    <property type="match status" value="1"/>
</dbReference>
<feature type="domain" description="Acylamino-acid-releasing enzyme N-terminal" evidence="11">
    <location>
        <begin position="36"/>
        <end position="444"/>
    </location>
</feature>
<protein>
    <recommendedName>
        <fullName evidence="6">Acylamino-acid-releasing enzyme</fullName>
        <ecNumber evidence="5">3.4.19.1</ecNumber>
    </recommendedName>
</protein>
<dbReference type="EC" id="3.4.19.1" evidence="5"/>
<evidence type="ECO:0000256" key="4">
    <source>
        <dbReference type="ARBA" id="ARBA00011881"/>
    </source>
</evidence>
<keyword evidence="8" id="KW-0378">Hydrolase</keyword>
<evidence type="ECO:0000256" key="2">
    <source>
        <dbReference type="ARBA" id="ARBA00004496"/>
    </source>
</evidence>
<gene>
    <name evidence="12" type="ORF">TKK_004311</name>
</gene>
<evidence type="ECO:0000256" key="3">
    <source>
        <dbReference type="ARBA" id="ARBA00010040"/>
    </source>
</evidence>
<name>A0ABD2XDC1_9HYME</name>
<dbReference type="Pfam" id="PF00326">
    <property type="entry name" value="Peptidase_S9"/>
    <property type="match status" value="1"/>
</dbReference>
<comment type="caution">
    <text evidence="12">The sequence shown here is derived from an EMBL/GenBank/DDBJ whole genome shotgun (WGS) entry which is preliminary data.</text>
</comment>
<evidence type="ECO:0000259" key="10">
    <source>
        <dbReference type="Pfam" id="PF00326"/>
    </source>
</evidence>
<feature type="domain" description="Peptidase S9 prolyl oligopeptidase catalytic" evidence="10">
    <location>
        <begin position="501"/>
        <end position="695"/>
    </location>
</feature>
<evidence type="ECO:0000313" key="13">
    <source>
        <dbReference type="Proteomes" id="UP001627154"/>
    </source>
</evidence>
<feature type="compositionally biased region" description="Basic and acidic residues" evidence="9">
    <location>
        <begin position="745"/>
        <end position="765"/>
    </location>
</feature>
<comment type="similarity">
    <text evidence="3">Belongs to the peptidase S9C family.</text>
</comment>
<organism evidence="12 13">
    <name type="scientific">Trichogramma kaykai</name>
    <dbReference type="NCBI Taxonomy" id="54128"/>
    <lineage>
        <taxon>Eukaryota</taxon>
        <taxon>Metazoa</taxon>
        <taxon>Ecdysozoa</taxon>
        <taxon>Arthropoda</taxon>
        <taxon>Hexapoda</taxon>
        <taxon>Insecta</taxon>
        <taxon>Pterygota</taxon>
        <taxon>Neoptera</taxon>
        <taxon>Endopterygota</taxon>
        <taxon>Hymenoptera</taxon>
        <taxon>Apocrita</taxon>
        <taxon>Proctotrupomorpha</taxon>
        <taxon>Chalcidoidea</taxon>
        <taxon>Trichogrammatidae</taxon>
        <taxon>Trichogramma</taxon>
    </lineage>
</organism>
<keyword evidence="7" id="KW-0963">Cytoplasm</keyword>
<dbReference type="EMBL" id="JBJJXI010000032">
    <property type="protein sequence ID" value="KAL3403201.1"/>
    <property type="molecule type" value="Genomic_DNA"/>
</dbReference>
<feature type="region of interest" description="Disordered" evidence="9">
    <location>
        <begin position="745"/>
        <end position="772"/>
    </location>
</feature>
<evidence type="ECO:0000256" key="5">
    <source>
        <dbReference type="ARBA" id="ARBA00012917"/>
    </source>
</evidence>